<protein>
    <submittedName>
        <fullName evidence="2">Acriflavin resistance protein</fullName>
    </submittedName>
</protein>
<dbReference type="PANTHER" id="PTHR32063">
    <property type="match status" value="1"/>
</dbReference>
<organism evidence="2 3">
    <name type="scientific">Photobacterium gaetbulicola</name>
    <dbReference type="NCBI Taxonomy" id="1295392"/>
    <lineage>
        <taxon>Bacteria</taxon>
        <taxon>Pseudomonadati</taxon>
        <taxon>Pseudomonadota</taxon>
        <taxon>Gammaproteobacteria</taxon>
        <taxon>Vibrionales</taxon>
        <taxon>Vibrionaceae</taxon>
        <taxon>Photobacterium</taxon>
    </lineage>
</organism>
<dbReference type="AlphaFoldDB" id="A0A0B9G434"/>
<sequence>MEAVISNTRLLILAIALLVVAGFSALTTLPRAEDPVIHNRHASIVTHLPGATAERVEALLTDKIETKLRQLEEIKELSSVSRPGISVIRIELNDDITDSDPVWSRARDKLSDVMPLLPEGASAPELDNDHGYAFTMITALTWQSDSQPDVLTLRRYAIELSNQMRIMSGVEFVDVYGLPDEEILVTLDPAVTSALGRSAISLSQAIDQADAKNSAGELVNGHTRFALEVSDSLDTLDRVRRVPIAMDDNGFLIRVEDIAQVERTPASPPSEIGVVNGKTAVIVAARMQPKLRVDQWTERMNRLLERYRQQIPANIAVDVIFEQQSYTEARLSELNNSLLLGFSIILVVLLLTLGLRSAVIVALSLPLTSLVTLAMMKFTGLPINQMSVTGLIVALGIMVDNAIVMVDTIQHYRQQGRAKLDAALEAIHHLWIPLLGSTLTTVLAFAPIFLMPGPAGEFVGAIAITVCFSLIGSYLISHTLVAGFASRLLPAINRNPRWYHSGIVLPTLSQHFEGSVRVAIKHPLVTASLVCLLPLSGFWAATKLTEQFFPPSDRDMFEIQLFLPPQASVFATSEATKQVDRIMAGYEGIEQVSWLVGGNFPSFYYNLVSRQQGAPYFAQAMVKVRDFELANTLIPSLQAEFDRHMPNAQILVRKLEQGPPFNAPLEVRLYGPNLDRLKAIGEDIRLIMANTPNVTHTRETLQPGTPKIWLNVNEEASQLSGLSLKGFAELLQATFTGRLSGSIIEATESVPVRVRISDDSREEMSQLSSLPLPIKAGSNVVGLPVFALADLSLTPSRGAIPRRNGQRVNVIEGYIRAGVLPQTALEPFQSALEEYRSSMPSGYSIEFGGESAERNESVGNLMANLTMVITLLVMVVVLSFNSFRLSLVIFFVGLLSAGLGLLSVAVFGYPFGFTVIIGLLGLVGLAINAAIVILAELKSCPEASKGNQQAIVAAVMSCTRHITSTTITTIGGFMPLILAGGGFWPPFAVAIAGGTLLTTLVSFYFVPAAFRLAVKYKPLAVSNMTLHTAEVGR</sequence>
<proteinExistence type="predicted"/>
<feature type="transmembrane region" description="Helical" evidence="1">
    <location>
        <begin position="966"/>
        <end position="984"/>
    </location>
</feature>
<dbReference type="Gene3D" id="3.30.70.1430">
    <property type="entry name" value="Multidrug efflux transporter AcrB pore domain"/>
    <property type="match status" value="2"/>
</dbReference>
<name>A0A0B9G434_9GAMM</name>
<dbReference type="PRINTS" id="PR00702">
    <property type="entry name" value="ACRIFLAVINRP"/>
</dbReference>
<dbReference type="Proteomes" id="UP000031278">
    <property type="component" value="Unassembled WGS sequence"/>
</dbReference>
<dbReference type="SUPFAM" id="SSF82693">
    <property type="entry name" value="Multidrug efflux transporter AcrB pore domain, PN1, PN2, PC1 and PC2 subdomains"/>
    <property type="match status" value="2"/>
</dbReference>
<dbReference type="EMBL" id="JWLZ01000159">
    <property type="protein sequence ID" value="KHT63389.1"/>
    <property type="molecule type" value="Genomic_DNA"/>
</dbReference>
<dbReference type="InterPro" id="IPR001036">
    <property type="entry name" value="Acrflvin-R"/>
</dbReference>
<keyword evidence="1" id="KW-1133">Transmembrane helix</keyword>
<feature type="transmembrane region" description="Helical" evidence="1">
    <location>
        <begin position="861"/>
        <end position="880"/>
    </location>
</feature>
<dbReference type="PANTHER" id="PTHR32063:SF18">
    <property type="entry name" value="CATION EFFLUX SYSTEM PROTEIN"/>
    <property type="match status" value="1"/>
</dbReference>
<comment type="caution">
    <text evidence="2">The sequence shown here is derived from an EMBL/GenBank/DDBJ whole genome shotgun (WGS) entry which is preliminary data.</text>
</comment>
<feature type="transmembrane region" description="Helical" evidence="1">
    <location>
        <begin position="334"/>
        <end position="351"/>
    </location>
</feature>
<feature type="transmembrane region" description="Helical" evidence="1">
    <location>
        <begin position="524"/>
        <end position="542"/>
    </location>
</feature>
<feature type="transmembrane region" description="Helical" evidence="1">
    <location>
        <begin position="990"/>
        <end position="1014"/>
    </location>
</feature>
<evidence type="ECO:0000256" key="1">
    <source>
        <dbReference type="SAM" id="Phobius"/>
    </source>
</evidence>
<accession>A0A0B9G434</accession>
<feature type="transmembrane region" description="Helical" evidence="1">
    <location>
        <begin position="430"/>
        <end position="452"/>
    </location>
</feature>
<feature type="transmembrane region" description="Helical" evidence="1">
    <location>
        <begin position="458"/>
        <end position="485"/>
    </location>
</feature>
<dbReference type="GO" id="GO:0005886">
    <property type="term" value="C:plasma membrane"/>
    <property type="evidence" value="ECO:0007669"/>
    <property type="project" value="TreeGrafter"/>
</dbReference>
<evidence type="ECO:0000313" key="2">
    <source>
        <dbReference type="EMBL" id="KHT63389.1"/>
    </source>
</evidence>
<dbReference type="GO" id="GO:0042910">
    <property type="term" value="F:xenobiotic transmembrane transporter activity"/>
    <property type="evidence" value="ECO:0007669"/>
    <property type="project" value="TreeGrafter"/>
</dbReference>
<feature type="transmembrane region" description="Helical" evidence="1">
    <location>
        <begin position="388"/>
        <end position="409"/>
    </location>
</feature>
<dbReference type="RefSeq" id="WP_039462715.1">
    <property type="nucleotide sequence ID" value="NZ_JWLZ01000159.1"/>
</dbReference>
<evidence type="ECO:0000313" key="3">
    <source>
        <dbReference type="Proteomes" id="UP000031278"/>
    </source>
</evidence>
<gene>
    <name evidence="2" type="ORF">RJ45_12170</name>
</gene>
<keyword evidence="1" id="KW-0812">Transmembrane</keyword>
<dbReference type="Gene3D" id="1.20.1640.10">
    <property type="entry name" value="Multidrug efflux transporter AcrB transmembrane domain"/>
    <property type="match status" value="2"/>
</dbReference>
<dbReference type="SUPFAM" id="SSF82714">
    <property type="entry name" value="Multidrug efflux transporter AcrB TolC docking domain, DN and DC subdomains"/>
    <property type="match status" value="2"/>
</dbReference>
<keyword evidence="1" id="KW-0472">Membrane</keyword>
<dbReference type="Pfam" id="PF00873">
    <property type="entry name" value="ACR_tran"/>
    <property type="match status" value="1"/>
</dbReference>
<dbReference type="InterPro" id="IPR027463">
    <property type="entry name" value="AcrB_DN_DC_subdom"/>
</dbReference>
<dbReference type="Gene3D" id="3.30.70.1320">
    <property type="entry name" value="Multidrug efflux transporter AcrB pore domain like"/>
    <property type="match status" value="1"/>
</dbReference>
<feature type="transmembrane region" description="Helical" evidence="1">
    <location>
        <begin position="887"/>
        <end position="909"/>
    </location>
</feature>
<dbReference type="SUPFAM" id="SSF82866">
    <property type="entry name" value="Multidrug efflux transporter AcrB transmembrane domain"/>
    <property type="match status" value="2"/>
</dbReference>
<dbReference type="Gene3D" id="3.30.2090.10">
    <property type="entry name" value="Multidrug efflux transporter AcrB TolC docking domain, DN and DC subdomains"/>
    <property type="match status" value="2"/>
</dbReference>
<feature type="transmembrane region" description="Helical" evidence="1">
    <location>
        <begin position="915"/>
        <end position="935"/>
    </location>
</feature>
<reference evidence="2 3" key="1">
    <citation type="submission" date="2014-12" db="EMBL/GenBank/DDBJ databases">
        <title>Genome sequencing of Photobacterium gaetbulicola AD005a.</title>
        <authorList>
            <person name="Adrian T.G.S."/>
            <person name="Chan K.G."/>
        </authorList>
    </citation>
    <scope>NUCLEOTIDE SEQUENCE [LARGE SCALE GENOMIC DNA]</scope>
    <source>
        <strain evidence="2 3">AD005a</strain>
    </source>
</reference>
<dbReference type="Gene3D" id="3.30.70.1440">
    <property type="entry name" value="Multidrug efflux transporter AcrB pore domain"/>
    <property type="match status" value="1"/>
</dbReference>